<reference evidence="4 5" key="1">
    <citation type="submission" date="2014-11" db="EMBL/GenBank/DDBJ databases">
        <title>Genome sequence and analysis of novel Kurthia sp.</title>
        <authorList>
            <person name="Lawson J.N."/>
            <person name="Gonzalez J.E."/>
            <person name="Rinauldi L."/>
            <person name="Xuan Z."/>
            <person name="Firman A."/>
            <person name="Shaddox L."/>
            <person name="Trudeau A."/>
            <person name="Shah S."/>
            <person name="Reiman D."/>
        </authorList>
    </citation>
    <scope>NUCLEOTIDE SEQUENCE [LARGE SCALE GENOMIC DNA]</scope>
    <source>
        <strain evidence="4 5">3B1D</strain>
    </source>
</reference>
<dbReference type="SMART" id="SM00849">
    <property type="entry name" value="Lactamase_B"/>
    <property type="match status" value="1"/>
</dbReference>
<dbReference type="PANTHER" id="PTHR46018">
    <property type="entry name" value="ZINC PHOSPHODIESTERASE ELAC PROTEIN 1"/>
    <property type="match status" value="1"/>
</dbReference>
<dbReference type="InterPro" id="IPR001279">
    <property type="entry name" value="Metallo-B-lactamas"/>
</dbReference>
<proteinExistence type="predicted"/>
<dbReference type="InterPro" id="IPR036866">
    <property type="entry name" value="RibonucZ/Hydroxyglut_hydro"/>
</dbReference>
<keyword evidence="5" id="KW-1185">Reference proteome</keyword>
<gene>
    <name evidence="4" type="ORF">QI30_06230</name>
</gene>
<sequence length="244" mass="28157">MKIFPLGVGNAFTKRFYHNNFLFDFDGEAFLVDCGTSLRFSLKEAGIPYADLHNVFISHCHFDHIGGLEELITHRLKENLTTKVYILRDMYEDVLSVLAPGLGLQQIEEFCEFILLDGRTPYQVNGFTIELLPTTGLHIKNMLSTGARITQPDGTQILYSSDIKNLMHSPFKSVVTRNTRLILQDISFTKNGAHSTFEEVIAYYPREVQHYIVAMHYDDNIEDFYELIKKSPIRLARQHQWIHV</sequence>
<feature type="domain" description="Metallo-beta-lactamase" evidence="3">
    <location>
        <begin position="17"/>
        <end position="216"/>
    </location>
</feature>
<keyword evidence="1" id="KW-0255">Endonuclease</keyword>
<dbReference type="EMBL" id="JTFC01000026">
    <property type="protein sequence ID" value="RUS57181.1"/>
    <property type="molecule type" value="Genomic_DNA"/>
</dbReference>
<evidence type="ECO:0000259" key="3">
    <source>
        <dbReference type="SMART" id="SM00849"/>
    </source>
</evidence>
<dbReference type="GO" id="GO:0042781">
    <property type="term" value="F:3'-tRNA processing endoribonuclease activity"/>
    <property type="evidence" value="ECO:0007669"/>
    <property type="project" value="TreeGrafter"/>
</dbReference>
<dbReference type="RefSeq" id="WP_126990072.1">
    <property type="nucleotide sequence ID" value="NZ_JTFC01000026.1"/>
</dbReference>
<dbReference type="AlphaFoldDB" id="A0A433RV64"/>
<protein>
    <recommendedName>
        <fullName evidence="3">Metallo-beta-lactamase domain-containing protein</fullName>
    </recommendedName>
</protein>
<dbReference type="PANTHER" id="PTHR46018:SF2">
    <property type="entry name" value="ZINC PHOSPHODIESTERASE ELAC PROTEIN 1"/>
    <property type="match status" value="1"/>
</dbReference>
<dbReference type="GO" id="GO:0046872">
    <property type="term" value="F:metal ion binding"/>
    <property type="evidence" value="ECO:0007669"/>
    <property type="project" value="UniProtKB-KW"/>
</dbReference>
<keyword evidence="1" id="KW-0540">Nuclease</keyword>
<evidence type="ECO:0000313" key="4">
    <source>
        <dbReference type="EMBL" id="RUS57181.1"/>
    </source>
</evidence>
<dbReference type="Pfam" id="PF23023">
    <property type="entry name" value="Anti-Pycsar_Apyc1"/>
    <property type="match status" value="1"/>
</dbReference>
<dbReference type="OrthoDB" id="9794898at2"/>
<organism evidence="4 5">
    <name type="scientific">Candidatus Kurthia intestinigallinarum</name>
    <dbReference type="NCBI Taxonomy" id="1562256"/>
    <lineage>
        <taxon>Bacteria</taxon>
        <taxon>Bacillati</taxon>
        <taxon>Bacillota</taxon>
        <taxon>Bacilli</taxon>
        <taxon>Bacillales</taxon>
        <taxon>Caryophanaceae</taxon>
        <taxon>Kurthia</taxon>
    </lineage>
</organism>
<evidence type="ECO:0000256" key="2">
    <source>
        <dbReference type="ARBA" id="ARBA00022833"/>
    </source>
</evidence>
<keyword evidence="2" id="KW-0862">Zinc</keyword>
<evidence type="ECO:0000256" key="1">
    <source>
        <dbReference type="ARBA" id="ARBA00022759"/>
    </source>
</evidence>
<dbReference type="SUPFAM" id="SSF56281">
    <property type="entry name" value="Metallo-hydrolase/oxidoreductase"/>
    <property type="match status" value="1"/>
</dbReference>
<comment type="caution">
    <text evidence="4">The sequence shown here is derived from an EMBL/GenBank/DDBJ whole genome shotgun (WGS) entry which is preliminary data.</text>
</comment>
<name>A0A433RV64_9BACL</name>
<keyword evidence="1" id="KW-0378">Hydrolase</keyword>
<accession>A0A433RV64</accession>
<dbReference type="Proteomes" id="UP000288623">
    <property type="component" value="Unassembled WGS sequence"/>
</dbReference>
<dbReference type="Gene3D" id="3.60.15.10">
    <property type="entry name" value="Ribonuclease Z/Hydroxyacylglutathione hydrolase-like"/>
    <property type="match status" value="1"/>
</dbReference>
<evidence type="ECO:0000313" key="5">
    <source>
        <dbReference type="Proteomes" id="UP000288623"/>
    </source>
</evidence>